<dbReference type="RefSeq" id="WP_237358150.1">
    <property type="nucleotide sequence ID" value="NZ_CP015515.1"/>
</dbReference>
<evidence type="ECO:0000256" key="3">
    <source>
        <dbReference type="ARBA" id="ARBA00022989"/>
    </source>
</evidence>
<dbReference type="PATRIC" id="fig|33888.3.peg.1751"/>
<feature type="transmembrane region" description="Helical" evidence="5">
    <location>
        <begin position="44"/>
        <end position="67"/>
    </location>
</feature>
<dbReference type="Proteomes" id="UP000077071">
    <property type="component" value="Chromosome"/>
</dbReference>
<evidence type="ECO:0000313" key="6">
    <source>
        <dbReference type="EMBL" id="AND16730.1"/>
    </source>
</evidence>
<dbReference type="EMBL" id="CP015515">
    <property type="protein sequence ID" value="AND16730.1"/>
    <property type="molecule type" value="Genomic_DNA"/>
</dbReference>
<evidence type="ECO:0000313" key="7">
    <source>
        <dbReference type="Proteomes" id="UP000077071"/>
    </source>
</evidence>
<keyword evidence="4 5" id="KW-0472">Membrane</keyword>
<comment type="subcellular location">
    <subcellularLocation>
        <location evidence="1">Membrane</location>
        <topology evidence="1">Multi-pass membrane protein</topology>
    </subcellularLocation>
</comment>
<protein>
    <recommendedName>
        <fullName evidence="8">DUF4870 domain-containing protein</fullName>
    </recommendedName>
</protein>
<keyword evidence="3 5" id="KW-1133">Transmembrane helix</keyword>
<keyword evidence="7" id="KW-1185">Reference proteome</keyword>
<dbReference type="AlphaFoldDB" id="A0A160KSN1"/>
<gene>
    <name evidence="6" type="ORF">A6122_1595</name>
</gene>
<reference evidence="6 7" key="1">
    <citation type="submission" date="2016-05" db="EMBL/GenBank/DDBJ databases">
        <title>Complete genome sequence of Rathayibacter tritici NCPPB 1953.</title>
        <authorList>
            <person name="Park J."/>
            <person name="Lee H.-H."/>
            <person name="Lee S.-W."/>
            <person name="Seo Y.-S."/>
        </authorList>
    </citation>
    <scope>NUCLEOTIDE SEQUENCE [LARGE SCALE GENOMIC DNA]</scope>
    <source>
        <strain evidence="6 7">NCPPB 1953</strain>
    </source>
</reference>
<keyword evidence="2 5" id="KW-0812">Transmembrane</keyword>
<organism evidence="6 7">
    <name type="scientific">Rathayibacter tritici</name>
    <dbReference type="NCBI Taxonomy" id="33888"/>
    <lineage>
        <taxon>Bacteria</taxon>
        <taxon>Bacillati</taxon>
        <taxon>Actinomycetota</taxon>
        <taxon>Actinomycetes</taxon>
        <taxon>Micrococcales</taxon>
        <taxon>Microbacteriaceae</taxon>
        <taxon>Rathayibacter</taxon>
    </lineage>
</organism>
<evidence type="ECO:0000256" key="1">
    <source>
        <dbReference type="ARBA" id="ARBA00004141"/>
    </source>
</evidence>
<feature type="transmembrane region" description="Helical" evidence="5">
    <location>
        <begin position="88"/>
        <end position="121"/>
    </location>
</feature>
<name>A0A160KSN1_9MICO</name>
<evidence type="ECO:0000256" key="2">
    <source>
        <dbReference type="ARBA" id="ARBA00022692"/>
    </source>
</evidence>
<dbReference type="Pfam" id="PF09685">
    <property type="entry name" value="MamF_MmsF"/>
    <property type="match status" value="1"/>
</dbReference>
<sequence length="142" mass="15281">MDAERSGMPGADVGTETIMSATPPPPPAYGTPAAQLNPADEKTWAVLTHVIGIFFNFLPSLIVFLVFKGRGPFLEAHAKSALNFQLTMLIAYVAGTILSFVLVGFIVFIVVPILVIVFAIIASVRASAGEYYTYPLSIPFFK</sequence>
<evidence type="ECO:0008006" key="8">
    <source>
        <dbReference type="Google" id="ProtNLM"/>
    </source>
</evidence>
<evidence type="ECO:0000256" key="5">
    <source>
        <dbReference type="SAM" id="Phobius"/>
    </source>
</evidence>
<dbReference type="KEGG" id="rtn:A6122_1595"/>
<evidence type="ECO:0000256" key="4">
    <source>
        <dbReference type="ARBA" id="ARBA00023136"/>
    </source>
</evidence>
<proteinExistence type="predicted"/>
<dbReference type="InterPro" id="IPR019109">
    <property type="entry name" value="MamF_MmsF"/>
</dbReference>
<dbReference type="STRING" id="33888.A6122_1595"/>
<accession>A0A160KSN1</accession>